<accession>A0A8J6A5R4</accession>
<sequence>MLLNLMQAALLEVSHPFLDRRISARAGGQKIEKKQSS</sequence>
<protein>
    <submittedName>
        <fullName evidence="1">Uncharacterized protein</fullName>
    </submittedName>
</protein>
<reference evidence="1" key="1">
    <citation type="journal article" date="2021" name="Evol. Appl.">
        <title>The genome of the Pyrenean desman and the effects of bottlenecks and inbreeding on the genomic landscape of an endangered species.</title>
        <authorList>
            <person name="Escoda L."/>
            <person name="Castresana J."/>
        </authorList>
    </citation>
    <scope>NUCLEOTIDE SEQUENCE</scope>
    <source>
        <strain evidence="1">IBE-C5619</strain>
    </source>
</reference>
<name>A0A8J6A5R4_GALPY</name>
<evidence type="ECO:0000313" key="2">
    <source>
        <dbReference type="Proteomes" id="UP000700334"/>
    </source>
</evidence>
<comment type="caution">
    <text evidence="1">The sequence shown here is derived from an EMBL/GenBank/DDBJ whole genome shotgun (WGS) entry which is preliminary data.</text>
</comment>
<dbReference type="AlphaFoldDB" id="A0A8J6A5R4"/>
<keyword evidence="2" id="KW-1185">Reference proteome</keyword>
<dbReference type="EMBL" id="JAGFMF010011791">
    <property type="protein sequence ID" value="KAG8512627.1"/>
    <property type="molecule type" value="Genomic_DNA"/>
</dbReference>
<evidence type="ECO:0000313" key="1">
    <source>
        <dbReference type="EMBL" id="KAG8512627.1"/>
    </source>
</evidence>
<gene>
    <name evidence="1" type="ORF">J0S82_007326</name>
</gene>
<dbReference type="Proteomes" id="UP000700334">
    <property type="component" value="Unassembled WGS sequence"/>
</dbReference>
<proteinExistence type="predicted"/>
<organism evidence="1 2">
    <name type="scientific">Galemys pyrenaicus</name>
    <name type="common">Iberian desman</name>
    <name type="synonym">Pyrenean desman</name>
    <dbReference type="NCBI Taxonomy" id="202257"/>
    <lineage>
        <taxon>Eukaryota</taxon>
        <taxon>Metazoa</taxon>
        <taxon>Chordata</taxon>
        <taxon>Craniata</taxon>
        <taxon>Vertebrata</taxon>
        <taxon>Euteleostomi</taxon>
        <taxon>Mammalia</taxon>
        <taxon>Eutheria</taxon>
        <taxon>Laurasiatheria</taxon>
        <taxon>Eulipotyphla</taxon>
        <taxon>Talpidae</taxon>
        <taxon>Galemys</taxon>
    </lineage>
</organism>